<protein>
    <recommendedName>
        <fullName evidence="2">Lipid/polyisoprenoid-binding YceI-like domain-containing protein</fullName>
    </recommendedName>
</protein>
<dbReference type="InterPro" id="IPR007372">
    <property type="entry name" value="Lipid/polyisoprenoid-bd_YceI"/>
</dbReference>
<dbReference type="OrthoDB" id="9811006at2"/>
<feature type="domain" description="Lipid/polyisoprenoid-binding YceI-like" evidence="2">
    <location>
        <begin position="43"/>
        <end position="202"/>
    </location>
</feature>
<dbReference type="SUPFAM" id="SSF101874">
    <property type="entry name" value="YceI-like"/>
    <property type="match status" value="1"/>
</dbReference>
<accession>A0P3Z8</accession>
<reference evidence="3 4" key="1">
    <citation type="submission" date="2006-05" db="EMBL/GenBank/DDBJ databases">
        <authorList>
            <person name="King G."/>
            <person name="Ferriera S."/>
            <person name="Johnson J."/>
            <person name="Kravitz S."/>
            <person name="Beeson K."/>
            <person name="Sutton G."/>
            <person name="Rogers Y.-H."/>
            <person name="Friedman R."/>
            <person name="Frazier M."/>
            <person name="Venter J.C."/>
        </authorList>
    </citation>
    <scope>NUCLEOTIDE SEQUENCE [LARGE SCALE GENOMIC DNA]</scope>
    <source>
        <strain evidence="4">ATCC 25650 / DSM 13394 / JCM 20685 / NBRC 16684 / NCIMB 2208 / IAM 12614 / B1</strain>
    </source>
</reference>
<gene>
    <name evidence="3" type="ORF">SIAM614_00260</name>
</gene>
<dbReference type="Proteomes" id="UP000004848">
    <property type="component" value="Unassembled WGS sequence"/>
</dbReference>
<evidence type="ECO:0000256" key="1">
    <source>
        <dbReference type="SAM" id="SignalP"/>
    </source>
</evidence>
<dbReference type="EMBL" id="AAUW01000036">
    <property type="protein sequence ID" value="EAV40244.1"/>
    <property type="molecule type" value="Genomic_DNA"/>
</dbReference>
<dbReference type="Pfam" id="PF04264">
    <property type="entry name" value="YceI"/>
    <property type="match status" value="1"/>
</dbReference>
<proteinExistence type="predicted"/>
<dbReference type="PANTHER" id="PTHR34406:SF1">
    <property type="entry name" value="PROTEIN YCEI"/>
    <property type="match status" value="1"/>
</dbReference>
<dbReference type="eggNOG" id="COG2353">
    <property type="taxonomic scope" value="Bacteria"/>
</dbReference>
<evidence type="ECO:0000313" key="3">
    <source>
        <dbReference type="EMBL" id="EAV40244.1"/>
    </source>
</evidence>
<evidence type="ECO:0000313" key="4">
    <source>
        <dbReference type="Proteomes" id="UP000004848"/>
    </source>
</evidence>
<comment type="caution">
    <text evidence="3">The sequence shown here is derived from an EMBL/GenBank/DDBJ whole genome shotgun (WGS) entry which is preliminary data.</text>
</comment>
<dbReference type="PANTHER" id="PTHR34406">
    <property type="entry name" value="PROTEIN YCEI"/>
    <property type="match status" value="1"/>
</dbReference>
<organism evidence="3 4">
    <name type="scientific">Roseibium aggregatum (strain ATCC 25650 / DSM 13394 / JCM 20685 / NBRC 16684 / NCIMB 2208 / IAM 12614 / B1)</name>
    <name type="common">Stappia aggregata</name>
    <dbReference type="NCBI Taxonomy" id="384765"/>
    <lineage>
        <taxon>Bacteria</taxon>
        <taxon>Pseudomonadati</taxon>
        <taxon>Pseudomonadota</taxon>
        <taxon>Alphaproteobacteria</taxon>
        <taxon>Hyphomicrobiales</taxon>
        <taxon>Stappiaceae</taxon>
        <taxon>Roseibium</taxon>
    </lineage>
</organism>
<feature type="chain" id="PRO_5002628884" description="Lipid/polyisoprenoid-binding YceI-like domain-containing protein" evidence="1">
    <location>
        <begin position="24"/>
        <end position="204"/>
    </location>
</feature>
<dbReference type="AlphaFoldDB" id="A0P3Z8"/>
<name>A0P3Z8_ROSAI</name>
<dbReference type="SMART" id="SM00867">
    <property type="entry name" value="YceI"/>
    <property type="match status" value="1"/>
</dbReference>
<dbReference type="InterPro" id="IPR036761">
    <property type="entry name" value="TTHA0802/YceI-like_sf"/>
</dbReference>
<sequence>MICLPLRQGAFISGFINFFAAFAGTLALSLTGQPAAAAPLTGTYTLSPTQVDTTFSVKVLAGKPITGVFKTVSGKMTLDQNRPEMSRVSVTVNLASVETGSDKVTGFLKSSSMFDVVNHPVAVFKSTRVRMTGDRSAEVEGDLTLRGKTLRTKLAVQLTEMESNGSIGFEVSGGFFRSFYGMNVGQPIYADKVNLKISGTGRRS</sequence>
<feature type="signal peptide" evidence="1">
    <location>
        <begin position="1"/>
        <end position="23"/>
    </location>
</feature>
<dbReference type="Gene3D" id="2.40.128.110">
    <property type="entry name" value="Lipid/polyisoprenoid-binding, YceI-like"/>
    <property type="match status" value="1"/>
</dbReference>
<evidence type="ECO:0000259" key="2">
    <source>
        <dbReference type="SMART" id="SM00867"/>
    </source>
</evidence>
<keyword evidence="1" id="KW-0732">Signal</keyword>